<dbReference type="InterPro" id="IPR000866">
    <property type="entry name" value="AhpC/TSA"/>
</dbReference>
<protein>
    <submittedName>
        <fullName evidence="7">TlpA family protein disulfide reductase</fullName>
    </submittedName>
</protein>
<feature type="signal peptide" evidence="5">
    <location>
        <begin position="1"/>
        <end position="24"/>
    </location>
</feature>
<keyword evidence="2" id="KW-0201">Cytochrome c-type biogenesis</keyword>
<dbReference type="AlphaFoldDB" id="A0A7M1AVZ1"/>
<dbReference type="GO" id="GO:0016491">
    <property type="term" value="F:oxidoreductase activity"/>
    <property type="evidence" value="ECO:0007669"/>
    <property type="project" value="InterPro"/>
</dbReference>
<feature type="domain" description="Thioredoxin" evidence="6">
    <location>
        <begin position="28"/>
        <end position="184"/>
    </location>
</feature>
<dbReference type="PROSITE" id="PS00194">
    <property type="entry name" value="THIOREDOXIN_1"/>
    <property type="match status" value="1"/>
</dbReference>
<dbReference type="PROSITE" id="PS51352">
    <property type="entry name" value="THIOREDOXIN_2"/>
    <property type="match status" value="1"/>
</dbReference>
<dbReference type="InterPro" id="IPR017937">
    <property type="entry name" value="Thioredoxin_CS"/>
</dbReference>
<accession>A0A7M1AVZ1</accession>
<organism evidence="7 8">
    <name type="scientific">Sulfurimonas marina</name>
    <dbReference type="NCBI Taxonomy" id="2590551"/>
    <lineage>
        <taxon>Bacteria</taxon>
        <taxon>Pseudomonadati</taxon>
        <taxon>Campylobacterota</taxon>
        <taxon>Epsilonproteobacteria</taxon>
        <taxon>Campylobacterales</taxon>
        <taxon>Sulfurimonadaceae</taxon>
        <taxon>Sulfurimonas</taxon>
    </lineage>
</organism>
<reference evidence="7 8" key="1">
    <citation type="submission" date="2019-06" db="EMBL/GenBank/DDBJ databases">
        <title>Sulfurimonas gotlandica sp. nov., a chemoautotrophic and psychrotolerant epsilonproteobacterium isolated from a pelagic redoxcline, and an emended description of the genus Sulfurimonas.</title>
        <authorList>
            <person name="Wang S."/>
            <person name="Jiang L."/>
            <person name="Shao Z."/>
        </authorList>
    </citation>
    <scope>NUCLEOTIDE SEQUENCE [LARGE SCALE GENOMIC DNA]</scope>
    <source>
        <strain evidence="7 8">B2</strain>
    </source>
</reference>
<dbReference type="PANTHER" id="PTHR42852:SF6">
    <property type="entry name" value="THIOL:DISULFIDE INTERCHANGE PROTEIN DSBE"/>
    <property type="match status" value="1"/>
</dbReference>
<dbReference type="RefSeq" id="WP_193112930.1">
    <property type="nucleotide sequence ID" value="NZ_CP041165.1"/>
</dbReference>
<gene>
    <name evidence="7" type="ORF">FJR03_07565</name>
</gene>
<evidence type="ECO:0000256" key="3">
    <source>
        <dbReference type="ARBA" id="ARBA00023157"/>
    </source>
</evidence>
<dbReference type="Proteomes" id="UP000593910">
    <property type="component" value="Chromosome"/>
</dbReference>
<evidence type="ECO:0000259" key="6">
    <source>
        <dbReference type="PROSITE" id="PS51352"/>
    </source>
</evidence>
<dbReference type="EMBL" id="CP041165">
    <property type="protein sequence ID" value="QOP41613.1"/>
    <property type="molecule type" value="Genomic_DNA"/>
</dbReference>
<keyword evidence="4" id="KW-0676">Redox-active center</keyword>
<evidence type="ECO:0000256" key="2">
    <source>
        <dbReference type="ARBA" id="ARBA00022748"/>
    </source>
</evidence>
<keyword evidence="5" id="KW-0732">Signal</keyword>
<evidence type="ECO:0000313" key="7">
    <source>
        <dbReference type="EMBL" id="QOP41613.1"/>
    </source>
</evidence>
<keyword evidence="8" id="KW-1185">Reference proteome</keyword>
<dbReference type="PROSITE" id="PS51257">
    <property type="entry name" value="PROKAR_LIPOPROTEIN"/>
    <property type="match status" value="1"/>
</dbReference>
<dbReference type="InterPro" id="IPR013766">
    <property type="entry name" value="Thioredoxin_domain"/>
</dbReference>
<dbReference type="InterPro" id="IPR050553">
    <property type="entry name" value="Thioredoxin_ResA/DsbE_sf"/>
</dbReference>
<dbReference type="SUPFAM" id="SSF52833">
    <property type="entry name" value="Thioredoxin-like"/>
    <property type="match status" value="1"/>
</dbReference>
<comment type="subcellular location">
    <subcellularLocation>
        <location evidence="1">Cell envelope</location>
    </subcellularLocation>
</comment>
<evidence type="ECO:0000256" key="5">
    <source>
        <dbReference type="SAM" id="SignalP"/>
    </source>
</evidence>
<dbReference type="GO" id="GO:0016209">
    <property type="term" value="F:antioxidant activity"/>
    <property type="evidence" value="ECO:0007669"/>
    <property type="project" value="InterPro"/>
</dbReference>
<dbReference type="Pfam" id="PF00578">
    <property type="entry name" value="AhpC-TSA"/>
    <property type="match status" value="1"/>
</dbReference>
<dbReference type="PANTHER" id="PTHR42852">
    <property type="entry name" value="THIOL:DISULFIDE INTERCHANGE PROTEIN DSBE"/>
    <property type="match status" value="1"/>
</dbReference>
<dbReference type="InterPro" id="IPR036249">
    <property type="entry name" value="Thioredoxin-like_sf"/>
</dbReference>
<name>A0A7M1AVZ1_9BACT</name>
<evidence type="ECO:0000313" key="8">
    <source>
        <dbReference type="Proteomes" id="UP000593910"/>
    </source>
</evidence>
<dbReference type="GO" id="GO:0017004">
    <property type="term" value="P:cytochrome complex assembly"/>
    <property type="evidence" value="ECO:0007669"/>
    <property type="project" value="UniProtKB-KW"/>
</dbReference>
<dbReference type="GO" id="GO:0030313">
    <property type="term" value="C:cell envelope"/>
    <property type="evidence" value="ECO:0007669"/>
    <property type="project" value="UniProtKB-SubCell"/>
</dbReference>
<evidence type="ECO:0000256" key="4">
    <source>
        <dbReference type="ARBA" id="ARBA00023284"/>
    </source>
</evidence>
<dbReference type="KEGG" id="smax:FJR03_07565"/>
<keyword evidence="3" id="KW-1015">Disulfide bond</keyword>
<proteinExistence type="predicted"/>
<dbReference type="CDD" id="cd02966">
    <property type="entry name" value="TlpA_like_family"/>
    <property type="match status" value="1"/>
</dbReference>
<dbReference type="Gene3D" id="3.40.30.10">
    <property type="entry name" value="Glutaredoxin"/>
    <property type="match status" value="1"/>
</dbReference>
<feature type="chain" id="PRO_5032299898" evidence="5">
    <location>
        <begin position="25"/>
        <end position="184"/>
    </location>
</feature>
<sequence length="184" mass="20587">MLKKSIYSLSLIVGLLFTACSSQDENDANALLSTNEFVLKEISGQEFVIKKANEGFVLNSQKEKIIILDIFATWCPPCQAEASHLSKLQEKYKDNLNIIGISVEDDINATKLLDFRKQYDATYALSTSSDNRRIINAVATSLNIGRNFGIPLMAMYKDGKLINYYQGATEEEFIESDILRALGK</sequence>
<evidence type="ECO:0000256" key="1">
    <source>
        <dbReference type="ARBA" id="ARBA00004196"/>
    </source>
</evidence>